<evidence type="ECO:0000256" key="13">
    <source>
        <dbReference type="ARBA" id="ARBA00023012"/>
    </source>
</evidence>
<feature type="modified residue" description="4-aspartylphosphate" evidence="16">
    <location>
        <position position="586"/>
    </location>
</feature>
<name>W0EVM5_9BACT</name>
<dbReference type="Proteomes" id="UP000018901">
    <property type="component" value="Chromosome"/>
</dbReference>
<dbReference type="PANTHER" id="PTHR43047">
    <property type="entry name" value="TWO-COMPONENT HISTIDINE PROTEIN KINASE"/>
    <property type="match status" value="1"/>
</dbReference>
<dbReference type="PATRIC" id="fig|880074.11.peg.2210"/>
<dbReference type="FunFam" id="3.30.565.10:FF:000023">
    <property type="entry name" value="PAS domain-containing sensor histidine kinase"/>
    <property type="match status" value="1"/>
</dbReference>
<evidence type="ECO:0000259" key="20">
    <source>
        <dbReference type="PROSITE" id="PS50109"/>
    </source>
</evidence>
<evidence type="ECO:0000256" key="3">
    <source>
        <dbReference type="ARBA" id="ARBA00012438"/>
    </source>
</evidence>
<protein>
    <recommendedName>
        <fullName evidence="3">histidine kinase</fullName>
        <ecNumber evidence="3">2.7.13.3</ecNumber>
    </recommendedName>
</protein>
<evidence type="ECO:0000313" key="24">
    <source>
        <dbReference type="Proteomes" id="UP000018901"/>
    </source>
</evidence>
<dbReference type="CDD" id="cd17546">
    <property type="entry name" value="REC_hyHK_CKI1_RcsC-like"/>
    <property type="match status" value="1"/>
</dbReference>
<dbReference type="CDD" id="cd00082">
    <property type="entry name" value="HisKA"/>
    <property type="match status" value="1"/>
</dbReference>
<dbReference type="SMART" id="SM00388">
    <property type="entry name" value="HisKA"/>
    <property type="match status" value="1"/>
</dbReference>
<keyword evidence="7" id="KW-0808">Transferase</keyword>
<dbReference type="Gene3D" id="3.30.565.10">
    <property type="entry name" value="Histidine kinase-like ATPase, C-terminal domain"/>
    <property type="match status" value="1"/>
</dbReference>
<dbReference type="InterPro" id="IPR004358">
    <property type="entry name" value="Sig_transdc_His_kin-like_C"/>
</dbReference>
<dbReference type="InterPro" id="IPR005467">
    <property type="entry name" value="His_kinase_dom"/>
</dbReference>
<evidence type="ECO:0000259" key="21">
    <source>
        <dbReference type="PROSITE" id="PS50110"/>
    </source>
</evidence>
<comment type="catalytic activity">
    <reaction evidence="1">
        <text>ATP + protein L-histidine = ADP + protein N-phospho-L-histidine.</text>
        <dbReference type="EC" id="2.7.13.3"/>
    </reaction>
</comment>
<accession>W0EVM5</accession>
<keyword evidence="11" id="KW-0067">ATP-binding</keyword>
<dbReference type="KEGG" id="bvs:BARVI_10660"/>
<dbReference type="GO" id="GO:0005524">
    <property type="term" value="F:ATP binding"/>
    <property type="evidence" value="ECO:0007669"/>
    <property type="project" value="UniProtKB-KW"/>
</dbReference>
<dbReference type="HOGENOM" id="CLU_000445_114_50_10"/>
<gene>
    <name evidence="23" type="ORF">BARVI_10660</name>
</gene>
<keyword evidence="4" id="KW-1003">Cell membrane</keyword>
<dbReference type="STRING" id="880074.BARVI_10660"/>
<sequence length="778" mass="87883">MRKSGLPHIPIISGYILILVLTVAIGYAYYNEEHTLSLMDERNRSANELRREINELNMHMTALSLMGETAMEWTDMERDRYHRQRLHIDSTLCEFSRIFISEAADIDSLRILLEDKEKKLLQLAEIYRRQKALGDEMANKLPVIARQSAKEEPKKPKRKGFLGLFGKKEEPKPSATTTMLYSFNRGLMAERRAQNESLKAHADSLSRQNRNLNVRLQNLISYLDGKAQADLRQQELEIAATREESYRDIGVLTAITLLMLFVSYVIIHRDMKRRDRNKHKLEESIRQNRSLLEMRKKIILTISHDIRGPLNVISGSAELAIDTRDKRKRDGYLNNARYLCRHVVHLLNNLLDVYRLNEAKETPNNVPFRLNVLFDRIAIGAAQIINDKGLLFKHDYRNIDVTVIGDEDRIEQIADNLLSNAVKFTQSGSVGIAASYDDGRLVMDISDTGIGMSEETVDRIFRPFERADNVEHVEGFGLGLSITKGLVIMLGGTIDVISNVGKGTTFHITIPLELTGNIESSSIPEVKPVGVLRLPHNVIVIDDDPLQRDIISEMLERNAVSCKVCATASDVVKAMRERDYDILLTDINMPGTDGFALLELLRKSNIGNSRTIPVVAMTARDDDETRPLIQCGFSGCIFKPFSMQELLERISIIMAKSLPLDGDRIDFSPLIANVANPVVILQGLADSTYDDIAELKESVAKNDRKAISSVLHRIKPVWEMVGIESVLQPLRNAVKKRSTTTADIEILMSDVISAMENLIENINEELETIKNEEQDTDS</sequence>
<feature type="transmembrane region" description="Helical" evidence="19">
    <location>
        <begin position="249"/>
        <end position="267"/>
    </location>
</feature>
<dbReference type="PANTHER" id="PTHR43047:SF72">
    <property type="entry name" value="OSMOSENSING HISTIDINE PROTEIN KINASE SLN1"/>
    <property type="match status" value="1"/>
</dbReference>
<dbReference type="GO" id="GO:0000155">
    <property type="term" value="F:phosphorelay sensor kinase activity"/>
    <property type="evidence" value="ECO:0007669"/>
    <property type="project" value="InterPro"/>
</dbReference>
<dbReference type="GO" id="GO:0005886">
    <property type="term" value="C:plasma membrane"/>
    <property type="evidence" value="ECO:0007669"/>
    <property type="project" value="UniProtKB-SubCell"/>
</dbReference>
<dbReference type="Pfam" id="PF00072">
    <property type="entry name" value="Response_reg"/>
    <property type="match status" value="1"/>
</dbReference>
<dbReference type="EC" id="2.7.13.3" evidence="3"/>
<dbReference type="InterPro" id="IPR003594">
    <property type="entry name" value="HATPase_dom"/>
</dbReference>
<dbReference type="SUPFAM" id="SSF47384">
    <property type="entry name" value="Homodimeric domain of signal transducing histidine kinase"/>
    <property type="match status" value="1"/>
</dbReference>
<feature type="transmembrane region" description="Helical" evidence="19">
    <location>
        <begin position="12"/>
        <end position="30"/>
    </location>
</feature>
<evidence type="ECO:0000256" key="15">
    <source>
        <dbReference type="PROSITE-ProRule" id="PRU00110"/>
    </source>
</evidence>
<dbReference type="InterPro" id="IPR003661">
    <property type="entry name" value="HisK_dim/P_dom"/>
</dbReference>
<keyword evidence="9" id="KW-0547">Nucleotide-binding</keyword>
<keyword evidence="13" id="KW-0902">Two-component regulatory system</keyword>
<dbReference type="eggNOG" id="COG2205">
    <property type="taxonomic scope" value="Bacteria"/>
</dbReference>
<feature type="region of interest" description="Disordered" evidence="18">
    <location>
        <begin position="147"/>
        <end position="173"/>
    </location>
</feature>
<evidence type="ECO:0000256" key="4">
    <source>
        <dbReference type="ARBA" id="ARBA00022475"/>
    </source>
</evidence>
<dbReference type="SUPFAM" id="SSF55874">
    <property type="entry name" value="ATPase domain of HSP90 chaperone/DNA topoisomerase II/histidine kinase"/>
    <property type="match status" value="1"/>
</dbReference>
<dbReference type="eggNOG" id="COG0745">
    <property type="taxonomic scope" value="Bacteria"/>
</dbReference>
<dbReference type="GO" id="GO:0009927">
    <property type="term" value="F:histidine phosphotransfer kinase activity"/>
    <property type="evidence" value="ECO:0007669"/>
    <property type="project" value="TreeGrafter"/>
</dbReference>
<dbReference type="Gene3D" id="1.20.120.160">
    <property type="entry name" value="HPT domain"/>
    <property type="match status" value="1"/>
</dbReference>
<proteinExistence type="predicted"/>
<dbReference type="InterPro" id="IPR036641">
    <property type="entry name" value="HPT_dom_sf"/>
</dbReference>
<dbReference type="Gene3D" id="1.10.287.130">
    <property type="match status" value="1"/>
</dbReference>
<evidence type="ECO:0000256" key="1">
    <source>
        <dbReference type="ARBA" id="ARBA00000085"/>
    </source>
</evidence>
<dbReference type="Pfam" id="PF02518">
    <property type="entry name" value="HATPase_c"/>
    <property type="match status" value="1"/>
</dbReference>
<keyword evidence="5" id="KW-0997">Cell inner membrane</keyword>
<dbReference type="InterPro" id="IPR008207">
    <property type="entry name" value="Sig_transdc_His_kin_Hpt_dom"/>
</dbReference>
<feature type="domain" description="Response regulatory" evidence="21">
    <location>
        <begin position="537"/>
        <end position="654"/>
    </location>
</feature>
<evidence type="ECO:0000256" key="16">
    <source>
        <dbReference type="PROSITE-ProRule" id="PRU00169"/>
    </source>
</evidence>
<dbReference type="PRINTS" id="PR00344">
    <property type="entry name" value="BCTRLSENSOR"/>
</dbReference>
<dbReference type="AlphaFoldDB" id="W0EVM5"/>
<evidence type="ECO:0000256" key="10">
    <source>
        <dbReference type="ARBA" id="ARBA00022777"/>
    </source>
</evidence>
<evidence type="ECO:0000256" key="14">
    <source>
        <dbReference type="ARBA" id="ARBA00023136"/>
    </source>
</evidence>
<feature type="domain" description="Histidine kinase" evidence="20">
    <location>
        <begin position="301"/>
        <end position="514"/>
    </location>
</feature>
<evidence type="ECO:0000256" key="19">
    <source>
        <dbReference type="SAM" id="Phobius"/>
    </source>
</evidence>
<dbReference type="InterPro" id="IPR011006">
    <property type="entry name" value="CheY-like_superfamily"/>
</dbReference>
<keyword evidence="12 19" id="KW-1133">Transmembrane helix</keyword>
<dbReference type="EMBL" id="CP007034">
    <property type="protein sequence ID" value="AHF13131.1"/>
    <property type="molecule type" value="Genomic_DNA"/>
</dbReference>
<evidence type="ECO:0000259" key="22">
    <source>
        <dbReference type="PROSITE" id="PS50894"/>
    </source>
</evidence>
<feature type="coiled-coil region" evidence="17">
    <location>
        <begin position="39"/>
        <end position="66"/>
    </location>
</feature>
<dbReference type="InterPro" id="IPR036097">
    <property type="entry name" value="HisK_dim/P_sf"/>
</dbReference>
<evidence type="ECO:0000256" key="11">
    <source>
        <dbReference type="ARBA" id="ARBA00022840"/>
    </source>
</evidence>
<evidence type="ECO:0000256" key="18">
    <source>
        <dbReference type="SAM" id="MobiDB-lite"/>
    </source>
</evidence>
<dbReference type="SUPFAM" id="SSF47226">
    <property type="entry name" value="Histidine-containing phosphotransfer domain, HPT domain"/>
    <property type="match status" value="1"/>
</dbReference>
<keyword evidence="24" id="KW-1185">Reference proteome</keyword>
<dbReference type="InterPro" id="IPR036890">
    <property type="entry name" value="HATPase_C_sf"/>
</dbReference>
<comment type="subcellular location">
    <subcellularLocation>
        <location evidence="2">Cell inner membrane</location>
        <topology evidence="2">Multi-pass membrane protein</topology>
    </subcellularLocation>
</comment>
<dbReference type="PROSITE" id="PS50109">
    <property type="entry name" value="HIS_KIN"/>
    <property type="match status" value="1"/>
</dbReference>
<dbReference type="Gene3D" id="3.40.50.2300">
    <property type="match status" value="1"/>
</dbReference>
<organism evidence="23 24">
    <name type="scientific">Barnesiella viscericola DSM 18177</name>
    <dbReference type="NCBI Taxonomy" id="880074"/>
    <lineage>
        <taxon>Bacteria</taxon>
        <taxon>Pseudomonadati</taxon>
        <taxon>Bacteroidota</taxon>
        <taxon>Bacteroidia</taxon>
        <taxon>Bacteroidales</taxon>
        <taxon>Barnesiellaceae</taxon>
        <taxon>Barnesiella</taxon>
    </lineage>
</organism>
<dbReference type="PROSITE" id="PS50894">
    <property type="entry name" value="HPT"/>
    <property type="match status" value="1"/>
</dbReference>
<dbReference type="SMART" id="SM00448">
    <property type="entry name" value="REC"/>
    <property type="match status" value="1"/>
</dbReference>
<evidence type="ECO:0000256" key="9">
    <source>
        <dbReference type="ARBA" id="ARBA00022741"/>
    </source>
</evidence>
<dbReference type="InterPro" id="IPR001789">
    <property type="entry name" value="Sig_transdc_resp-reg_receiver"/>
</dbReference>
<feature type="domain" description="HPt" evidence="22">
    <location>
        <begin position="673"/>
        <end position="769"/>
    </location>
</feature>
<keyword evidence="10 23" id="KW-0418">Kinase</keyword>
<evidence type="ECO:0000313" key="23">
    <source>
        <dbReference type="EMBL" id="AHF13131.1"/>
    </source>
</evidence>
<dbReference type="SMART" id="SM00387">
    <property type="entry name" value="HATPase_c"/>
    <property type="match status" value="1"/>
</dbReference>
<evidence type="ECO:0000256" key="8">
    <source>
        <dbReference type="ARBA" id="ARBA00022692"/>
    </source>
</evidence>
<feature type="modified residue" description="Phosphohistidine" evidence="15">
    <location>
        <position position="712"/>
    </location>
</feature>
<evidence type="ECO:0000256" key="2">
    <source>
        <dbReference type="ARBA" id="ARBA00004429"/>
    </source>
</evidence>
<dbReference type="PROSITE" id="PS50110">
    <property type="entry name" value="RESPONSE_REGULATORY"/>
    <property type="match status" value="1"/>
</dbReference>
<evidence type="ECO:0000256" key="6">
    <source>
        <dbReference type="ARBA" id="ARBA00022553"/>
    </source>
</evidence>
<keyword evidence="8 19" id="KW-0812">Transmembrane</keyword>
<evidence type="ECO:0000256" key="17">
    <source>
        <dbReference type="SAM" id="Coils"/>
    </source>
</evidence>
<evidence type="ECO:0000256" key="12">
    <source>
        <dbReference type="ARBA" id="ARBA00022989"/>
    </source>
</evidence>
<reference evidence="23 24" key="1">
    <citation type="submission" date="2013-12" db="EMBL/GenBank/DDBJ databases">
        <authorList>
            <consortium name="DOE Joint Genome Institute"/>
            <person name="Eisen J."/>
            <person name="Huntemann M."/>
            <person name="Han J."/>
            <person name="Chen A."/>
            <person name="Kyrpides N."/>
            <person name="Mavromatis K."/>
            <person name="Markowitz V."/>
            <person name="Palaniappan K."/>
            <person name="Ivanova N."/>
            <person name="Schaumberg A."/>
            <person name="Pati A."/>
            <person name="Liolios K."/>
            <person name="Nordberg H.P."/>
            <person name="Cantor M.N."/>
            <person name="Hua S.X."/>
            <person name="Woyke T."/>
        </authorList>
    </citation>
    <scope>NUCLEOTIDE SEQUENCE [LARGE SCALE GENOMIC DNA]</scope>
    <source>
        <strain evidence="24">DSM 18177</strain>
    </source>
</reference>
<dbReference type="Pfam" id="PF00512">
    <property type="entry name" value="HisKA"/>
    <property type="match status" value="1"/>
</dbReference>
<evidence type="ECO:0000256" key="7">
    <source>
        <dbReference type="ARBA" id="ARBA00022679"/>
    </source>
</evidence>
<keyword evidence="17" id="KW-0175">Coiled coil</keyword>
<keyword evidence="6 16" id="KW-0597">Phosphoprotein</keyword>
<evidence type="ECO:0000256" key="5">
    <source>
        <dbReference type="ARBA" id="ARBA00022519"/>
    </source>
</evidence>
<keyword evidence="14 19" id="KW-0472">Membrane</keyword>
<feature type="coiled-coil region" evidence="17">
    <location>
        <begin position="188"/>
        <end position="215"/>
    </location>
</feature>
<dbReference type="SUPFAM" id="SSF52172">
    <property type="entry name" value="CheY-like"/>
    <property type="match status" value="1"/>
</dbReference>